<keyword evidence="1" id="KW-0732">Signal</keyword>
<reference evidence="2 3" key="1">
    <citation type="submission" date="2018-07" db="EMBL/GenBank/DDBJ databases">
        <title>Genome sequence of Rhodococcus rhodnii ATCC 35071 from Rhodnius prolixus.</title>
        <authorList>
            <person name="Patel V."/>
            <person name="Vogel K.J."/>
        </authorList>
    </citation>
    <scope>NUCLEOTIDE SEQUENCE [LARGE SCALE GENOMIC DNA]</scope>
    <source>
        <strain evidence="2 3">ATCC 35071</strain>
    </source>
</reference>
<proteinExistence type="predicted"/>
<feature type="chain" id="PRO_5038648152" evidence="1">
    <location>
        <begin position="21"/>
        <end position="180"/>
    </location>
</feature>
<evidence type="ECO:0000313" key="3">
    <source>
        <dbReference type="Proteomes" id="UP000471120"/>
    </source>
</evidence>
<gene>
    <name evidence="2" type="ORF">DW322_21175</name>
</gene>
<evidence type="ECO:0000313" key="2">
    <source>
        <dbReference type="EMBL" id="TXG92213.1"/>
    </source>
</evidence>
<organism evidence="2 3">
    <name type="scientific">Rhodococcus rhodnii</name>
    <dbReference type="NCBI Taxonomy" id="38312"/>
    <lineage>
        <taxon>Bacteria</taxon>
        <taxon>Bacillati</taxon>
        <taxon>Actinomycetota</taxon>
        <taxon>Actinomycetes</taxon>
        <taxon>Mycobacteriales</taxon>
        <taxon>Nocardiaceae</taxon>
        <taxon>Rhodococcus</taxon>
    </lineage>
</organism>
<accession>A0A6P2CIQ7</accession>
<dbReference type="AlphaFoldDB" id="A0A6P2CIQ7"/>
<feature type="signal peptide" evidence="1">
    <location>
        <begin position="1"/>
        <end position="20"/>
    </location>
</feature>
<sequence>MLTRAAIALGATGALVAAGAGTSAAQTEGPPPVEIRVTADTDAVNYEITNVPRVVLGPFNSPGICSSTLIDVVKAAPVVGPSVVDVILGNPVDYLAIIAQLGEAGAVVDTNPVERANSSTNTVTSDFSPVDRGLYAAATICNLDTDTFAVGAALVVGELWPPGISTGSVDDAIGGGGEEG</sequence>
<protein>
    <submittedName>
        <fullName evidence="2">Uncharacterized protein</fullName>
    </submittedName>
</protein>
<evidence type="ECO:0000256" key="1">
    <source>
        <dbReference type="SAM" id="SignalP"/>
    </source>
</evidence>
<dbReference type="Proteomes" id="UP000471120">
    <property type="component" value="Unassembled WGS sequence"/>
</dbReference>
<comment type="caution">
    <text evidence="2">The sequence shown here is derived from an EMBL/GenBank/DDBJ whole genome shotgun (WGS) entry which is preliminary data.</text>
</comment>
<name>A0A6P2CIQ7_9NOCA</name>
<dbReference type="EMBL" id="QRCM01000001">
    <property type="protein sequence ID" value="TXG92213.1"/>
    <property type="molecule type" value="Genomic_DNA"/>
</dbReference>